<evidence type="ECO:0000256" key="14">
    <source>
        <dbReference type="PIRSR" id="PIRSR018250-1"/>
    </source>
</evidence>
<comment type="pathway">
    <text evidence="1 13">Amino-acid biosynthesis; L-lysine biosynthesis via AAA pathway; L-lysine from L-alpha-aminoadipate (fungal route): step 3/3.</text>
</comment>
<dbReference type="PANTHER" id="PTHR11133:SF23">
    <property type="entry name" value="SACCHAROPINE DEHYDROGENASE [NAD(+), L-LYSINE-FORMING]"/>
    <property type="match status" value="1"/>
</dbReference>
<evidence type="ECO:0000256" key="2">
    <source>
        <dbReference type="ARBA" id="ARBA00005689"/>
    </source>
</evidence>
<proteinExistence type="inferred from homology"/>
<evidence type="ECO:0000256" key="5">
    <source>
        <dbReference type="ARBA" id="ARBA00021221"/>
    </source>
</evidence>
<accession>A0A0D6ELN0</accession>
<evidence type="ECO:0000256" key="9">
    <source>
        <dbReference type="ARBA" id="ARBA00023154"/>
    </source>
</evidence>
<dbReference type="InterPro" id="IPR007886">
    <property type="entry name" value="AlaDH/PNT_N"/>
</dbReference>
<evidence type="ECO:0000313" key="18">
    <source>
        <dbReference type="EMBL" id="CEQ40535.1"/>
    </source>
</evidence>
<sequence length="405" mass="44136">MAPLNLWLRCETKEFEHRAALTPTTAKKLIDAGFTITVERDPQRIFDDAEYEAVGCKLVEHNTWPSAPLSSPIMGLKELPPNDSTPLPHTHIMFAHCYKEQGGWVDVLSRWEAGQPSGMLYDLEFLQDENGRRVAAFGYHAGFAGAAVGALALAKQVASGGEKGRLGEIKPYPNERELISYVQGQMGAVQEKLGRKPRALVIGALGSDDIVKWDMAETAKGGPFTEILDVDIFVNCIYLTSKIPSFVDRASIDAAGAERKLRVVVDVSCDTTNPNNPIPIYSINTTFDKPTVDVDGYVSTSCDVDATGGTDRLRLHAYRLKAGPPLTVVSIDHLPTLLPRESSEAFSNDLLPSLLTLPQAVADRASRQGQAIAASEAGSGPERVWREAEALFWTKMGEMKAAKKQ</sequence>
<dbReference type="GO" id="GO:0019878">
    <property type="term" value="P:lysine biosynthetic process via aminoadipic acid"/>
    <property type="evidence" value="ECO:0007669"/>
    <property type="project" value="UniProtKB-UniPathway"/>
</dbReference>
<keyword evidence="9 13" id="KW-0457">Lysine biosynthesis</keyword>
<reference evidence="19" key="1">
    <citation type="submission" date="2015-02" db="EMBL/GenBank/DDBJ databases">
        <authorList>
            <person name="Gon?alves P."/>
        </authorList>
    </citation>
    <scope>NUCLEOTIDE SEQUENCE [LARGE SCALE GENOMIC DNA]</scope>
</reference>
<evidence type="ECO:0000256" key="4">
    <source>
        <dbReference type="ARBA" id="ARBA00012847"/>
    </source>
</evidence>
<dbReference type="PANTHER" id="PTHR11133">
    <property type="entry name" value="SACCHAROPINE DEHYDROGENASE"/>
    <property type="match status" value="1"/>
</dbReference>
<keyword evidence="7 13" id="KW-0560">Oxidoreductase</keyword>
<dbReference type="GO" id="GO:0005737">
    <property type="term" value="C:cytoplasm"/>
    <property type="evidence" value="ECO:0007669"/>
    <property type="project" value="TreeGrafter"/>
</dbReference>
<dbReference type="EC" id="1.5.1.7" evidence="4 13"/>
<feature type="active site" description="Proton donor" evidence="14">
    <location>
        <position position="96"/>
    </location>
</feature>
<dbReference type="Pfam" id="PF05222">
    <property type="entry name" value="AlaDh_PNT_N"/>
    <property type="match status" value="1"/>
</dbReference>
<name>A0A0D6ELN0_SPOSA</name>
<evidence type="ECO:0000256" key="13">
    <source>
        <dbReference type="PIRNR" id="PIRNR018250"/>
    </source>
</evidence>
<comment type="subunit">
    <text evidence="3">Monomer.</text>
</comment>
<dbReference type="Gene3D" id="3.40.50.720">
    <property type="entry name" value="NAD(P)-binding Rossmann-like Domain"/>
    <property type="match status" value="2"/>
</dbReference>
<evidence type="ECO:0000259" key="17">
    <source>
        <dbReference type="SMART" id="SM01003"/>
    </source>
</evidence>
<evidence type="ECO:0000256" key="7">
    <source>
        <dbReference type="ARBA" id="ARBA00023002"/>
    </source>
</evidence>
<protein>
    <recommendedName>
        <fullName evidence="5 13">Saccharopine dehydrogenase [NAD(+), L-lysine-forming]</fullName>
        <shortName evidence="13">SDH</shortName>
        <ecNumber evidence="4 13">1.5.1.7</ecNumber>
    </recommendedName>
    <alternativeName>
        <fullName evidence="11 13">Lysine--2-oxoglutarate reductase</fullName>
    </alternativeName>
</protein>
<dbReference type="InterPro" id="IPR051168">
    <property type="entry name" value="AASS"/>
</dbReference>
<feature type="binding site" evidence="15">
    <location>
        <position position="132"/>
    </location>
    <ligand>
        <name>NAD(+)</name>
        <dbReference type="ChEBI" id="CHEBI:57540"/>
    </ligand>
</feature>
<dbReference type="CDD" id="cd12188">
    <property type="entry name" value="SDH"/>
    <property type="match status" value="1"/>
</dbReference>
<dbReference type="SMART" id="SM01002">
    <property type="entry name" value="AlaDh_PNT_C"/>
    <property type="match status" value="1"/>
</dbReference>
<evidence type="ECO:0000256" key="15">
    <source>
        <dbReference type="PIRSR" id="PIRSR018250-3"/>
    </source>
</evidence>
<evidence type="ECO:0000313" key="19">
    <source>
        <dbReference type="Proteomes" id="UP000243876"/>
    </source>
</evidence>
<evidence type="ECO:0000256" key="12">
    <source>
        <dbReference type="ARBA" id="ARBA00047860"/>
    </source>
</evidence>
<keyword evidence="6 13" id="KW-0028">Amino-acid biosynthesis</keyword>
<evidence type="ECO:0000256" key="6">
    <source>
        <dbReference type="ARBA" id="ARBA00022605"/>
    </source>
</evidence>
<evidence type="ECO:0000256" key="11">
    <source>
        <dbReference type="ARBA" id="ARBA00033228"/>
    </source>
</evidence>
<dbReference type="OrthoDB" id="265306at2759"/>
<evidence type="ECO:0000256" key="1">
    <source>
        <dbReference type="ARBA" id="ARBA00004884"/>
    </source>
</evidence>
<feature type="binding site" evidence="15">
    <location>
        <begin position="331"/>
        <end position="334"/>
    </location>
    <ligand>
        <name>NAD(+)</name>
        <dbReference type="ChEBI" id="CHEBI:57540"/>
    </ligand>
</feature>
<dbReference type="AlphaFoldDB" id="A0A0D6ELN0"/>
<feature type="binding site" evidence="15">
    <location>
        <position position="218"/>
    </location>
    <ligand>
        <name>NAD(+)</name>
        <dbReference type="ChEBI" id="CHEBI:57540"/>
    </ligand>
</feature>
<feature type="domain" description="Alanine dehydrogenase/pyridine nucleotide transhydrogenase N-terminal" evidence="17">
    <location>
        <begin position="7"/>
        <end position="144"/>
    </location>
</feature>
<dbReference type="EMBL" id="CENE01000007">
    <property type="protein sequence ID" value="CEQ40535.1"/>
    <property type="molecule type" value="Genomic_DNA"/>
</dbReference>
<evidence type="ECO:0000259" key="16">
    <source>
        <dbReference type="SMART" id="SM01002"/>
    </source>
</evidence>
<feature type="binding site" evidence="15">
    <location>
        <position position="238"/>
    </location>
    <ligand>
        <name>NAD(+)</name>
        <dbReference type="ChEBI" id="CHEBI:57540"/>
    </ligand>
</feature>
<feature type="domain" description="Alanine dehydrogenase/pyridine nucleotide transhydrogenase NAD(H)-binding" evidence="16">
    <location>
        <begin position="179"/>
        <end position="301"/>
    </location>
</feature>
<dbReference type="InterPro" id="IPR007698">
    <property type="entry name" value="AlaDH/PNT_NAD(H)-bd"/>
</dbReference>
<dbReference type="FunFam" id="3.40.50.720:FF:000217">
    <property type="entry name" value="Saccharopine dehydrogenase [NAD(+), L-lysine-forming]"/>
    <property type="match status" value="1"/>
</dbReference>
<feature type="binding site" evidence="15">
    <location>
        <position position="214"/>
    </location>
    <ligand>
        <name>NAD(+)</name>
        <dbReference type="ChEBI" id="CHEBI:57540"/>
    </ligand>
</feature>
<keyword evidence="8 13" id="KW-0520">NAD</keyword>
<dbReference type="SMART" id="SM01003">
    <property type="entry name" value="AlaDh_PNT_N"/>
    <property type="match status" value="1"/>
</dbReference>
<comment type="catalytic activity">
    <reaction evidence="12 13">
        <text>L-saccharopine + NAD(+) + H2O = L-lysine + 2-oxoglutarate + NADH + H(+)</text>
        <dbReference type="Rhea" id="RHEA:12440"/>
        <dbReference type="ChEBI" id="CHEBI:15377"/>
        <dbReference type="ChEBI" id="CHEBI:15378"/>
        <dbReference type="ChEBI" id="CHEBI:16810"/>
        <dbReference type="ChEBI" id="CHEBI:32551"/>
        <dbReference type="ChEBI" id="CHEBI:57540"/>
        <dbReference type="ChEBI" id="CHEBI:57945"/>
        <dbReference type="ChEBI" id="CHEBI:57951"/>
        <dbReference type="EC" id="1.5.1.7"/>
    </reaction>
</comment>
<organism evidence="18 19">
    <name type="scientific">Sporidiobolus salmonicolor</name>
    <name type="common">Yeast-like fungus</name>
    <name type="synonym">Sporobolomyces salmonicolor</name>
    <dbReference type="NCBI Taxonomy" id="5005"/>
    <lineage>
        <taxon>Eukaryota</taxon>
        <taxon>Fungi</taxon>
        <taxon>Dikarya</taxon>
        <taxon>Basidiomycota</taxon>
        <taxon>Pucciniomycotina</taxon>
        <taxon>Microbotryomycetes</taxon>
        <taxon>Sporidiobolales</taxon>
        <taxon>Sporidiobolaceae</taxon>
        <taxon>Sporobolomyces</taxon>
    </lineage>
</organism>
<dbReference type="UniPathway" id="UPA00033">
    <property type="reaction ID" value="UER00034"/>
</dbReference>
<dbReference type="SUPFAM" id="SSF52283">
    <property type="entry name" value="Formate/glycerate dehydrogenase catalytic domain-like"/>
    <property type="match status" value="1"/>
</dbReference>
<dbReference type="Proteomes" id="UP000243876">
    <property type="component" value="Unassembled WGS sequence"/>
</dbReference>
<gene>
    <name evidence="18" type="primary">SPOSA6832_02162</name>
</gene>
<dbReference type="PIRSF" id="PIRSF018250">
    <property type="entry name" value="Saccharopine_DH_Lys"/>
    <property type="match status" value="1"/>
</dbReference>
<feature type="active site" description="Proton acceptor" evidence="14">
    <location>
        <position position="77"/>
    </location>
</feature>
<feature type="binding site" evidence="15">
    <location>
        <position position="267"/>
    </location>
    <ligand>
        <name>NAD(+)</name>
        <dbReference type="ChEBI" id="CHEBI:57540"/>
    </ligand>
</feature>
<evidence type="ECO:0000256" key="10">
    <source>
        <dbReference type="ARBA" id="ARBA00023157"/>
    </source>
</evidence>
<comment type="similarity">
    <text evidence="2 13">Belongs to the AlaDH/PNT family.</text>
</comment>
<dbReference type="InterPro" id="IPR027281">
    <property type="entry name" value="Lys1"/>
</dbReference>
<dbReference type="GO" id="GO:0004754">
    <property type="term" value="F:saccharopine dehydrogenase (NAD+, L-lysine-forming) activity"/>
    <property type="evidence" value="ECO:0007669"/>
    <property type="project" value="UniProtKB-EC"/>
</dbReference>
<evidence type="ECO:0000256" key="3">
    <source>
        <dbReference type="ARBA" id="ARBA00011245"/>
    </source>
</evidence>
<keyword evidence="19" id="KW-1185">Reference proteome</keyword>
<keyword evidence="10" id="KW-1015">Disulfide bond</keyword>
<evidence type="ECO:0000256" key="8">
    <source>
        <dbReference type="ARBA" id="ARBA00023027"/>
    </source>
</evidence>